<dbReference type="GO" id="GO:0008270">
    <property type="term" value="F:zinc ion binding"/>
    <property type="evidence" value="ECO:0007669"/>
    <property type="project" value="InterPro"/>
</dbReference>
<dbReference type="InterPro" id="IPR001138">
    <property type="entry name" value="Zn2Cys6_DnaBD"/>
</dbReference>
<proteinExistence type="predicted"/>
<organism evidence="10 11">
    <name type="scientific">Aspergillus sydowii CBS 593.65</name>
    <dbReference type="NCBI Taxonomy" id="1036612"/>
    <lineage>
        <taxon>Eukaryota</taxon>
        <taxon>Fungi</taxon>
        <taxon>Dikarya</taxon>
        <taxon>Ascomycota</taxon>
        <taxon>Pezizomycotina</taxon>
        <taxon>Eurotiomycetes</taxon>
        <taxon>Eurotiomycetidae</taxon>
        <taxon>Eurotiales</taxon>
        <taxon>Aspergillaceae</taxon>
        <taxon>Aspergillus</taxon>
        <taxon>Aspergillus subgen. Nidulantes</taxon>
    </lineage>
</organism>
<dbReference type="PRINTS" id="PR00755">
    <property type="entry name" value="AFLATOXINBRP"/>
</dbReference>
<evidence type="ECO:0000256" key="6">
    <source>
        <dbReference type="ARBA" id="ARBA00023163"/>
    </source>
</evidence>
<gene>
    <name evidence="10" type="ORF">ASPSYDRAFT_1026996</name>
</gene>
<evidence type="ECO:0000256" key="8">
    <source>
        <dbReference type="SAM" id="MobiDB-lite"/>
    </source>
</evidence>
<dbReference type="GO" id="GO:0005634">
    <property type="term" value="C:nucleus"/>
    <property type="evidence" value="ECO:0007669"/>
    <property type="project" value="UniProtKB-SubCell"/>
</dbReference>
<dbReference type="PROSITE" id="PS00463">
    <property type="entry name" value="ZN2_CY6_FUNGAL_1"/>
    <property type="match status" value="1"/>
</dbReference>
<evidence type="ECO:0000256" key="2">
    <source>
        <dbReference type="ARBA" id="ARBA00022723"/>
    </source>
</evidence>
<evidence type="ECO:0000259" key="9">
    <source>
        <dbReference type="PROSITE" id="PS50048"/>
    </source>
</evidence>
<dbReference type="VEuPathDB" id="FungiDB:ASPSYDRAFT_1026996"/>
<evidence type="ECO:0000313" key="10">
    <source>
        <dbReference type="EMBL" id="OJJ58095.1"/>
    </source>
</evidence>
<dbReference type="InterPro" id="IPR007219">
    <property type="entry name" value="XnlR_reg_dom"/>
</dbReference>
<evidence type="ECO:0000256" key="1">
    <source>
        <dbReference type="ARBA" id="ARBA00004123"/>
    </source>
</evidence>
<feature type="compositionally biased region" description="Polar residues" evidence="8">
    <location>
        <begin position="121"/>
        <end position="142"/>
    </location>
</feature>
<protein>
    <recommendedName>
        <fullName evidence="9">Zn(2)-C6 fungal-type domain-containing protein</fullName>
    </recommendedName>
</protein>
<dbReference type="InterPro" id="IPR052202">
    <property type="entry name" value="Yeast_MetPath_Reg"/>
</dbReference>
<dbReference type="GeneID" id="63755844"/>
<keyword evidence="11" id="KW-1185">Reference proteome</keyword>
<evidence type="ECO:0000256" key="5">
    <source>
        <dbReference type="ARBA" id="ARBA00023125"/>
    </source>
</evidence>
<dbReference type="Proteomes" id="UP000184356">
    <property type="component" value="Unassembled WGS sequence"/>
</dbReference>
<evidence type="ECO:0000256" key="7">
    <source>
        <dbReference type="ARBA" id="ARBA00023242"/>
    </source>
</evidence>
<keyword evidence="7" id="KW-0539">Nucleus</keyword>
<dbReference type="OrthoDB" id="194468at2759"/>
<comment type="subcellular location">
    <subcellularLocation>
        <location evidence="1">Nucleus</location>
    </subcellularLocation>
</comment>
<evidence type="ECO:0000256" key="4">
    <source>
        <dbReference type="ARBA" id="ARBA00023015"/>
    </source>
</evidence>
<keyword evidence="3" id="KW-0862">Zinc</keyword>
<dbReference type="RefSeq" id="XP_040701901.1">
    <property type="nucleotide sequence ID" value="XM_040839771.1"/>
</dbReference>
<evidence type="ECO:0000256" key="3">
    <source>
        <dbReference type="ARBA" id="ARBA00022833"/>
    </source>
</evidence>
<dbReference type="InterPro" id="IPR036864">
    <property type="entry name" value="Zn2-C6_fun-type_DNA-bd_sf"/>
</dbReference>
<dbReference type="PANTHER" id="PTHR47782">
    <property type="entry name" value="ZN(II)2CYS6 TRANSCRIPTION FACTOR (EUROFUNG)-RELATED"/>
    <property type="match status" value="1"/>
</dbReference>
<dbReference type="STRING" id="1036612.A0A1L9TFC9"/>
<dbReference type="Gene3D" id="4.10.240.10">
    <property type="entry name" value="Zn(2)-C6 fungal-type DNA-binding domain"/>
    <property type="match status" value="1"/>
</dbReference>
<keyword evidence="2" id="KW-0479">Metal-binding</keyword>
<dbReference type="CDD" id="cd12148">
    <property type="entry name" value="fungal_TF_MHR"/>
    <property type="match status" value="1"/>
</dbReference>
<accession>A0A1L9TFC9</accession>
<sequence>MMNQTPVKPTTTGTRSARKVRSACVRCRNRRIKCDGETPACRNCLKVNAACVDVDGRLGDVLLPRSFSADCIRRIQWLEEIIQTQLPHVDLGAGPPLDGSTKAAFSFAQPRPIAPSPTPFVPTSENNESSFPNSHEANNTTGHPLLGGPTDQSPQPDCWESPPGDSDIADEVRALAQSLGQVSLHADSRQTYYLGTSTGILFAHLIGASSSGYRDPSGPAVVEDDNGLGDASLERLRTTLFRELPPRDRCQALLDEYFCVVHPDFPALDPVSVSNICEALYEFSSGTHSSKVGRKGWHPDMPAFAYNGEMEIRNGQYETSISIYTAAFHLLMIFSIAATIKVRRRQLEDSPQRLYKAAISFSHHCLTGPSLTGIQSLVLLIAHSLMTPSGINIWTMVHLCMANCVDIGLHREMEASPHNRLPIHIRKMVFWTVYSLDRTISTIQGRPLGIRDETFDLSRPGFEFTGSNIITRSSFGPSFDPSGLWPYTVHRFALDRWISAIKLLLYRCPSSCQQNLFMWPPDLENQQAILQSRLQTWRLEIPNVVSQLVVPDEAVRDKLRLKLEAQYHAAMMLLFQPSQALRRPNAKSCSICFESAVKRLMIYSRLYENEQLFCGWRSMQEIFHAGVTFLYLIYGLPSIRRSVSLLEVSKQMRLCSNLLSTGGEWWPSLKKAKKKLERVADLVMDKLNSVDAAFGTNEFGDKIVEPLSPTRLASSLGATTRLPNWESDGLLEPSSSRRAASMFTFPIVSPRRVGTECEGADEVPRQSEVFPSPDATTWGIPISNGGDIFDDTLWEFVHLS</sequence>
<dbReference type="SMART" id="SM00906">
    <property type="entry name" value="Fungal_trans"/>
    <property type="match status" value="1"/>
</dbReference>
<evidence type="ECO:0000313" key="11">
    <source>
        <dbReference type="Proteomes" id="UP000184356"/>
    </source>
</evidence>
<dbReference type="PANTHER" id="PTHR47782:SF1">
    <property type="entry name" value="PYRIMIDINE PATHWAY REGULATORY PROTEIN 1"/>
    <property type="match status" value="1"/>
</dbReference>
<reference evidence="11" key="1">
    <citation type="journal article" date="2017" name="Genome Biol.">
        <title>Comparative genomics reveals high biological diversity and specific adaptations in the industrially and medically important fungal genus Aspergillus.</title>
        <authorList>
            <person name="de Vries R.P."/>
            <person name="Riley R."/>
            <person name="Wiebenga A."/>
            <person name="Aguilar-Osorio G."/>
            <person name="Amillis S."/>
            <person name="Uchima C.A."/>
            <person name="Anderluh G."/>
            <person name="Asadollahi M."/>
            <person name="Askin M."/>
            <person name="Barry K."/>
            <person name="Battaglia E."/>
            <person name="Bayram O."/>
            <person name="Benocci T."/>
            <person name="Braus-Stromeyer S.A."/>
            <person name="Caldana C."/>
            <person name="Canovas D."/>
            <person name="Cerqueira G.C."/>
            <person name="Chen F."/>
            <person name="Chen W."/>
            <person name="Choi C."/>
            <person name="Clum A."/>
            <person name="Dos Santos R.A."/>
            <person name="Damasio A.R."/>
            <person name="Diallinas G."/>
            <person name="Emri T."/>
            <person name="Fekete E."/>
            <person name="Flipphi M."/>
            <person name="Freyberg S."/>
            <person name="Gallo A."/>
            <person name="Gournas C."/>
            <person name="Habgood R."/>
            <person name="Hainaut M."/>
            <person name="Harispe M.L."/>
            <person name="Henrissat B."/>
            <person name="Hilden K.S."/>
            <person name="Hope R."/>
            <person name="Hossain A."/>
            <person name="Karabika E."/>
            <person name="Karaffa L."/>
            <person name="Karanyi Z."/>
            <person name="Krasevec N."/>
            <person name="Kuo A."/>
            <person name="Kusch H."/>
            <person name="LaButti K."/>
            <person name="Lagendijk E.L."/>
            <person name="Lapidus A."/>
            <person name="Levasseur A."/>
            <person name="Lindquist E."/>
            <person name="Lipzen A."/>
            <person name="Logrieco A.F."/>
            <person name="MacCabe A."/>
            <person name="Maekelae M.R."/>
            <person name="Malavazi I."/>
            <person name="Melin P."/>
            <person name="Meyer V."/>
            <person name="Mielnichuk N."/>
            <person name="Miskei M."/>
            <person name="Molnar A.P."/>
            <person name="Mule G."/>
            <person name="Ngan C.Y."/>
            <person name="Orejas M."/>
            <person name="Orosz E."/>
            <person name="Ouedraogo J.P."/>
            <person name="Overkamp K.M."/>
            <person name="Park H.-S."/>
            <person name="Perrone G."/>
            <person name="Piumi F."/>
            <person name="Punt P.J."/>
            <person name="Ram A.F."/>
            <person name="Ramon A."/>
            <person name="Rauscher S."/>
            <person name="Record E."/>
            <person name="Riano-Pachon D.M."/>
            <person name="Robert V."/>
            <person name="Roehrig J."/>
            <person name="Ruller R."/>
            <person name="Salamov A."/>
            <person name="Salih N.S."/>
            <person name="Samson R.A."/>
            <person name="Sandor E."/>
            <person name="Sanguinetti M."/>
            <person name="Schuetze T."/>
            <person name="Sepcic K."/>
            <person name="Shelest E."/>
            <person name="Sherlock G."/>
            <person name="Sophianopoulou V."/>
            <person name="Squina F.M."/>
            <person name="Sun H."/>
            <person name="Susca A."/>
            <person name="Todd R.B."/>
            <person name="Tsang A."/>
            <person name="Unkles S.E."/>
            <person name="van de Wiele N."/>
            <person name="van Rossen-Uffink D."/>
            <person name="Oliveira J.V."/>
            <person name="Vesth T.C."/>
            <person name="Visser J."/>
            <person name="Yu J.-H."/>
            <person name="Zhou M."/>
            <person name="Andersen M.R."/>
            <person name="Archer D.B."/>
            <person name="Baker S.E."/>
            <person name="Benoit I."/>
            <person name="Brakhage A.A."/>
            <person name="Braus G.H."/>
            <person name="Fischer R."/>
            <person name="Frisvad J.C."/>
            <person name="Goldman G.H."/>
            <person name="Houbraken J."/>
            <person name="Oakley B."/>
            <person name="Pocsi I."/>
            <person name="Scazzocchio C."/>
            <person name="Seiboth B."/>
            <person name="vanKuyk P.A."/>
            <person name="Wortman J."/>
            <person name="Dyer P.S."/>
            <person name="Grigoriev I.V."/>
        </authorList>
    </citation>
    <scope>NUCLEOTIDE SEQUENCE [LARGE SCALE GENOMIC DNA]</scope>
    <source>
        <strain evidence="11">CBS 593.65</strain>
    </source>
</reference>
<dbReference type="GO" id="GO:0006351">
    <property type="term" value="P:DNA-templated transcription"/>
    <property type="evidence" value="ECO:0007669"/>
    <property type="project" value="InterPro"/>
</dbReference>
<dbReference type="GO" id="GO:0045944">
    <property type="term" value="P:positive regulation of transcription by RNA polymerase II"/>
    <property type="evidence" value="ECO:0007669"/>
    <property type="project" value="TreeGrafter"/>
</dbReference>
<feature type="region of interest" description="Disordered" evidence="8">
    <location>
        <begin position="109"/>
        <end position="167"/>
    </location>
</feature>
<dbReference type="SMART" id="SM00066">
    <property type="entry name" value="GAL4"/>
    <property type="match status" value="1"/>
</dbReference>
<keyword evidence="6" id="KW-0804">Transcription</keyword>
<keyword evidence="4" id="KW-0805">Transcription regulation</keyword>
<keyword evidence="5" id="KW-0238">DNA-binding</keyword>
<dbReference type="EMBL" id="KV878587">
    <property type="protein sequence ID" value="OJJ58095.1"/>
    <property type="molecule type" value="Genomic_DNA"/>
</dbReference>
<dbReference type="SUPFAM" id="SSF57701">
    <property type="entry name" value="Zn2/Cys6 DNA-binding domain"/>
    <property type="match status" value="1"/>
</dbReference>
<dbReference type="Pfam" id="PF00172">
    <property type="entry name" value="Zn_clus"/>
    <property type="match status" value="1"/>
</dbReference>
<dbReference type="Pfam" id="PF04082">
    <property type="entry name" value="Fungal_trans"/>
    <property type="match status" value="1"/>
</dbReference>
<feature type="domain" description="Zn(2)-C6 fungal-type" evidence="9">
    <location>
        <begin position="23"/>
        <end position="53"/>
    </location>
</feature>
<name>A0A1L9TFC9_9EURO</name>
<dbReference type="GO" id="GO:0043565">
    <property type="term" value="F:sequence-specific DNA binding"/>
    <property type="evidence" value="ECO:0007669"/>
    <property type="project" value="TreeGrafter"/>
</dbReference>
<dbReference type="CDD" id="cd00067">
    <property type="entry name" value="GAL4"/>
    <property type="match status" value="1"/>
</dbReference>
<dbReference type="GO" id="GO:0000981">
    <property type="term" value="F:DNA-binding transcription factor activity, RNA polymerase II-specific"/>
    <property type="evidence" value="ECO:0007669"/>
    <property type="project" value="InterPro"/>
</dbReference>
<dbReference type="PROSITE" id="PS50048">
    <property type="entry name" value="ZN2_CY6_FUNGAL_2"/>
    <property type="match status" value="1"/>
</dbReference>
<dbReference type="AlphaFoldDB" id="A0A1L9TFC9"/>